<dbReference type="SUPFAM" id="SSF52980">
    <property type="entry name" value="Restriction endonuclease-like"/>
    <property type="match status" value="1"/>
</dbReference>
<dbReference type="EMBL" id="BMMF01000001">
    <property type="protein sequence ID" value="GGK18148.1"/>
    <property type="molecule type" value="Genomic_DNA"/>
</dbReference>
<dbReference type="InterPro" id="IPR011335">
    <property type="entry name" value="Restrct_endonuc-II-like"/>
</dbReference>
<dbReference type="Pfam" id="PF04480">
    <property type="entry name" value="DUF559"/>
    <property type="match status" value="1"/>
</dbReference>
<dbReference type="InterPro" id="IPR007569">
    <property type="entry name" value="DUF559"/>
</dbReference>
<accession>A0A917V1X1</accession>
<proteinExistence type="predicted"/>
<sequence>MTPAEKRLWWYLRRRIALEGTHFRRQVPLGPYVVDFCCLKHKLIIEVDGASHSYDAQRARDAVRDAALEAQGFDLLRFTNHTVLTDIDSVMDTVHARLAEPVAAHA</sequence>
<keyword evidence="2" id="KW-0540">Nuclease</keyword>
<feature type="domain" description="DUF559" evidence="1">
    <location>
        <begin position="1"/>
        <end position="98"/>
    </location>
</feature>
<gene>
    <name evidence="2" type="ORF">GCM10011322_01060</name>
</gene>
<dbReference type="CDD" id="cd01038">
    <property type="entry name" value="Endonuclease_DUF559"/>
    <property type="match status" value="1"/>
</dbReference>
<evidence type="ECO:0000313" key="2">
    <source>
        <dbReference type="EMBL" id="GGK18148.1"/>
    </source>
</evidence>
<evidence type="ECO:0000259" key="1">
    <source>
        <dbReference type="Pfam" id="PF04480"/>
    </source>
</evidence>
<evidence type="ECO:0000313" key="3">
    <source>
        <dbReference type="Proteomes" id="UP000600449"/>
    </source>
</evidence>
<dbReference type="PANTHER" id="PTHR38590:SF1">
    <property type="entry name" value="BLL0828 PROTEIN"/>
    <property type="match status" value="1"/>
</dbReference>
<keyword evidence="2" id="KW-0255">Endonuclease</keyword>
<dbReference type="AlphaFoldDB" id="A0A917V1X1"/>
<dbReference type="Gene3D" id="3.40.960.10">
    <property type="entry name" value="VSR Endonuclease"/>
    <property type="match status" value="1"/>
</dbReference>
<comment type="caution">
    <text evidence="2">The sequence shown here is derived from an EMBL/GenBank/DDBJ whole genome shotgun (WGS) entry which is preliminary data.</text>
</comment>
<dbReference type="InterPro" id="IPR047216">
    <property type="entry name" value="Endonuclease_DUF559_bact"/>
</dbReference>
<name>A0A917V1X1_9HYPH</name>
<keyword evidence="2" id="KW-0378">Hydrolase</keyword>
<protein>
    <submittedName>
        <fullName evidence="2">Endonuclease</fullName>
    </submittedName>
</protein>
<keyword evidence="3" id="KW-1185">Reference proteome</keyword>
<reference evidence="2 3" key="1">
    <citation type="journal article" date="2014" name="Int. J. Syst. Evol. Microbiol.">
        <title>Complete genome sequence of Corynebacterium casei LMG S-19264T (=DSM 44701T), isolated from a smear-ripened cheese.</title>
        <authorList>
            <consortium name="US DOE Joint Genome Institute (JGI-PGF)"/>
            <person name="Walter F."/>
            <person name="Albersmeier A."/>
            <person name="Kalinowski J."/>
            <person name="Ruckert C."/>
        </authorList>
    </citation>
    <scope>NUCLEOTIDE SEQUENCE [LARGE SCALE GENOMIC DNA]</scope>
    <source>
        <strain evidence="2 3">CGMCC 1.9161</strain>
    </source>
</reference>
<dbReference type="PANTHER" id="PTHR38590">
    <property type="entry name" value="BLL0828 PROTEIN"/>
    <property type="match status" value="1"/>
</dbReference>
<dbReference type="GO" id="GO:0004519">
    <property type="term" value="F:endonuclease activity"/>
    <property type="evidence" value="ECO:0007669"/>
    <property type="project" value="UniProtKB-KW"/>
</dbReference>
<organism evidence="2 3">
    <name type="scientific">Salinarimonas ramus</name>
    <dbReference type="NCBI Taxonomy" id="690164"/>
    <lineage>
        <taxon>Bacteria</taxon>
        <taxon>Pseudomonadati</taxon>
        <taxon>Pseudomonadota</taxon>
        <taxon>Alphaproteobacteria</taxon>
        <taxon>Hyphomicrobiales</taxon>
        <taxon>Salinarimonadaceae</taxon>
        <taxon>Salinarimonas</taxon>
    </lineage>
</organism>
<dbReference type="Proteomes" id="UP000600449">
    <property type="component" value="Unassembled WGS sequence"/>
</dbReference>